<dbReference type="FunCoup" id="A0A5F9DGJ6">
    <property type="interactions" value="145"/>
</dbReference>
<proteinExistence type="predicted"/>
<dbReference type="GO" id="GO:0090734">
    <property type="term" value="C:site of DNA damage"/>
    <property type="evidence" value="ECO:0007669"/>
    <property type="project" value="Ensembl"/>
</dbReference>
<dbReference type="PANTHER" id="PTHR14523:SF1">
    <property type="entry name" value="HOMOLOGOUS RECOMBINATION OB-FOLD PROTEIN"/>
    <property type="match status" value="1"/>
</dbReference>
<accession>A0A5F9DGJ6</accession>
<gene>
    <name evidence="3" type="primary">HROB</name>
</gene>
<keyword evidence="4" id="KW-1185">Reference proteome</keyword>
<dbReference type="Bgee" id="ENSOCUG00000008590">
    <property type="expression patterns" value="Expressed in testis and 8 other cell types or tissues"/>
</dbReference>
<organism evidence="3 4">
    <name type="scientific">Oryctolagus cuniculus</name>
    <name type="common">Rabbit</name>
    <dbReference type="NCBI Taxonomy" id="9986"/>
    <lineage>
        <taxon>Eukaryota</taxon>
        <taxon>Metazoa</taxon>
        <taxon>Chordata</taxon>
        <taxon>Craniata</taxon>
        <taxon>Vertebrata</taxon>
        <taxon>Euteleostomi</taxon>
        <taxon>Mammalia</taxon>
        <taxon>Eutheria</taxon>
        <taxon>Euarchontoglires</taxon>
        <taxon>Glires</taxon>
        <taxon>Lagomorpha</taxon>
        <taxon>Leporidae</taxon>
        <taxon>Oryctolagus</taxon>
    </lineage>
</organism>
<dbReference type="GO" id="GO:0000731">
    <property type="term" value="P:DNA synthesis involved in DNA repair"/>
    <property type="evidence" value="ECO:0007669"/>
    <property type="project" value="Ensembl"/>
</dbReference>
<dbReference type="GeneTree" id="ENSGT00400000022305"/>
<dbReference type="STRING" id="9986.ENSOCUP00000045401"/>
<sequence>MACSLQKLFAVEEEFEDEDFLSAVEDAESQFTGSLPVTAGHLRPVSPRPQEAVQPQSSRPLPQHPAAPSEASGLPALGLRLAASSTLRAARGPASAGTALLRPASTSSSLTGDPRGVTRTETFPEPARPQASAPRPLFAFKSPQQGLAGFEGCEHDDDFDKVLASMELEGPGTELEHGVSREAARTLPAQPWEDSVLAKKARVADVSGSGQKGPVPDTCAAGVLLAQNEPLGPVVHCRTPRPCLRPGASGSLPVPPASAVPTRQHPREVCPAVSRPPLAAGGAVQGSPREGLRCQSVQSPGAWAGGRPRFPGPRTPSSSCSARSATGPRILPQSPLRPRAPGCSVESPVGIPRAPRPSLVPQAALQTPVVTNHLVQLVTAASRTPQLPGHRAPGAKTRRFPGPAGLLPHQHSGRNLEEIMVSTPQTPAHGALAKFRTEIVAGSQASVEEDFERGPWLAMKSALGLDERDPTCFLCSYSIVMVLRKAALKQLPRNKVPNMAVMIKSLTRRTMDASVVFKDPTGEMQGTVHRVLLETRQSELKPGSVLLLQQIGVFSPSLRNHYLNVTPNNLVHIYSADSGDGSLFTPSRPLPEDPGRFHSSPQHDVAAKPGEGLRAAQAPEAGLSPVEDPPEAGKTISLSGHRWALLPAFQELGQTLPAIACFSSCESLLNRYSVLFSKVAGRRIVPSVIGAA</sequence>
<dbReference type="Ensembl" id="ENSOCUT00000057791.1">
    <property type="protein sequence ID" value="ENSOCUP00000045401.1"/>
    <property type="gene ID" value="ENSOCUG00000008590.4"/>
</dbReference>
<feature type="region of interest" description="Disordered" evidence="1">
    <location>
        <begin position="28"/>
        <end position="72"/>
    </location>
</feature>
<reference evidence="3" key="2">
    <citation type="submission" date="2025-08" db="UniProtKB">
        <authorList>
            <consortium name="Ensembl"/>
        </authorList>
    </citation>
    <scope>IDENTIFICATION</scope>
    <source>
        <strain evidence="3">Thorbecke</strain>
    </source>
</reference>
<reference evidence="3" key="3">
    <citation type="submission" date="2025-09" db="UniProtKB">
        <authorList>
            <consortium name="Ensembl"/>
        </authorList>
    </citation>
    <scope>IDENTIFICATION</scope>
    <source>
        <strain evidence="3">Thorbecke</strain>
    </source>
</reference>
<dbReference type="Proteomes" id="UP000001811">
    <property type="component" value="Chromosome 19"/>
</dbReference>
<feature type="domain" description="Homologous recombination OB-fold protein OB-fold" evidence="2">
    <location>
        <begin position="494"/>
        <end position="577"/>
    </location>
</feature>
<name>A0A5F9DGJ6_RABIT</name>
<dbReference type="EMBL" id="AAGW02039799">
    <property type="status" value="NOT_ANNOTATED_CDS"/>
    <property type="molecule type" value="Genomic_DNA"/>
</dbReference>
<reference evidence="3 4" key="1">
    <citation type="journal article" date="2011" name="Nature">
        <title>A high-resolution map of human evolutionary constraint using 29 mammals.</title>
        <authorList>
            <person name="Lindblad-Toh K."/>
            <person name="Garber M."/>
            <person name="Zuk O."/>
            <person name="Lin M.F."/>
            <person name="Parker B.J."/>
            <person name="Washietl S."/>
            <person name="Kheradpour P."/>
            <person name="Ernst J."/>
            <person name="Jordan G."/>
            <person name="Mauceli E."/>
            <person name="Ward L.D."/>
            <person name="Lowe C.B."/>
            <person name="Holloway A.K."/>
            <person name="Clamp M."/>
            <person name="Gnerre S."/>
            <person name="Alfoldi J."/>
            <person name="Beal K."/>
            <person name="Chang J."/>
            <person name="Clawson H."/>
            <person name="Cuff J."/>
            <person name="Di Palma F."/>
            <person name="Fitzgerald S."/>
            <person name="Flicek P."/>
            <person name="Guttman M."/>
            <person name="Hubisz M.J."/>
            <person name="Jaffe D.B."/>
            <person name="Jungreis I."/>
            <person name="Kent W.J."/>
            <person name="Kostka D."/>
            <person name="Lara M."/>
            <person name="Martins A.L."/>
            <person name="Massingham T."/>
            <person name="Moltke I."/>
            <person name="Raney B.J."/>
            <person name="Rasmussen M.D."/>
            <person name="Robinson J."/>
            <person name="Stark A."/>
            <person name="Vilella A.J."/>
            <person name="Wen J."/>
            <person name="Xie X."/>
            <person name="Zody M.C."/>
            <person name="Baldwin J."/>
            <person name="Bloom T."/>
            <person name="Chin C.W."/>
            <person name="Heiman D."/>
            <person name="Nicol R."/>
            <person name="Nusbaum C."/>
            <person name="Young S."/>
            <person name="Wilkinson J."/>
            <person name="Worley K.C."/>
            <person name="Kovar C.L."/>
            <person name="Muzny D.M."/>
            <person name="Gibbs R.A."/>
            <person name="Cree A."/>
            <person name="Dihn H.H."/>
            <person name="Fowler G."/>
            <person name="Jhangiani S."/>
            <person name="Joshi V."/>
            <person name="Lee S."/>
            <person name="Lewis L.R."/>
            <person name="Nazareth L.V."/>
            <person name="Okwuonu G."/>
            <person name="Santibanez J."/>
            <person name="Warren W.C."/>
            <person name="Mardis E.R."/>
            <person name="Weinstock G.M."/>
            <person name="Wilson R.K."/>
            <person name="Delehaunty K."/>
            <person name="Dooling D."/>
            <person name="Fronik C."/>
            <person name="Fulton L."/>
            <person name="Fulton B."/>
            <person name="Graves T."/>
            <person name="Minx P."/>
            <person name="Sodergren E."/>
            <person name="Birney E."/>
            <person name="Margulies E.H."/>
            <person name="Herrero J."/>
            <person name="Green E.D."/>
            <person name="Haussler D."/>
            <person name="Siepel A."/>
            <person name="Goldman N."/>
            <person name="Pollard K.S."/>
            <person name="Pedersen J.S."/>
            <person name="Lander E.S."/>
            <person name="Kellis M."/>
        </authorList>
    </citation>
    <scope>NUCLEOTIDE SEQUENCE [LARGE SCALE GENOMIC DNA]</scope>
    <source>
        <strain evidence="3 4">Thorbecke inbred</strain>
    </source>
</reference>
<dbReference type="GO" id="GO:0036297">
    <property type="term" value="P:interstrand cross-link repair"/>
    <property type="evidence" value="ECO:0007669"/>
    <property type="project" value="Ensembl"/>
</dbReference>
<feature type="region of interest" description="Disordered" evidence="1">
    <location>
        <begin position="93"/>
        <end position="135"/>
    </location>
</feature>
<dbReference type="Pfam" id="PF15072">
    <property type="entry name" value="HROB"/>
    <property type="match status" value="1"/>
</dbReference>
<dbReference type="InParanoid" id="A0A5F9DGJ6"/>
<dbReference type="GO" id="GO:0000725">
    <property type="term" value="P:recombinational repair"/>
    <property type="evidence" value="ECO:0007669"/>
    <property type="project" value="InterPro"/>
</dbReference>
<dbReference type="GO" id="GO:0048232">
    <property type="term" value="P:male gamete generation"/>
    <property type="evidence" value="ECO:0007669"/>
    <property type="project" value="Ensembl"/>
</dbReference>
<protein>
    <submittedName>
        <fullName evidence="3">Homologous recombination factor with OB-fold</fullName>
    </submittedName>
</protein>
<evidence type="ECO:0000313" key="4">
    <source>
        <dbReference type="Proteomes" id="UP000001811"/>
    </source>
</evidence>
<evidence type="ECO:0000256" key="1">
    <source>
        <dbReference type="SAM" id="MobiDB-lite"/>
    </source>
</evidence>
<dbReference type="GO" id="GO:0007292">
    <property type="term" value="P:female gamete generation"/>
    <property type="evidence" value="ECO:0007669"/>
    <property type="project" value="Ensembl"/>
</dbReference>
<dbReference type="GO" id="GO:0003697">
    <property type="term" value="F:single-stranded DNA binding"/>
    <property type="evidence" value="ECO:0007669"/>
    <property type="project" value="Ensembl"/>
</dbReference>
<dbReference type="AlphaFoldDB" id="A0A5F9DGJ6"/>
<dbReference type="PANTHER" id="PTHR14523">
    <property type="entry name" value="UNCHARACTERIZED PROTEIN C17ORF53 HOMOLOG"/>
    <property type="match status" value="1"/>
</dbReference>
<dbReference type="InterPro" id="IPR028045">
    <property type="entry name" value="HROB"/>
</dbReference>
<evidence type="ECO:0000313" key="3">
    <source>
        <dbReference type="Ensembl" id="ENSOCUP00000045401.1"/>
    </source>
</evidence>
<dbReference type="InterPro" id="IPR058570">
    <property type="entry name" value="HROB_OB"/>
</dbReference>
<feature type="region of interest" description="Disordered" evidence="1">
    <location>
        <begin position="584"/>
        <end position="607"/>
    </location>
</feature>
<feature type="region of interest" description="Disordered" evidence="1">
    <location>
        <begin position="272"/>
        <end position="346"/>
    </location>
</feature>
<evidence type="ECO:0000259" key="2">
    <source>
        <dbReference type="Pfam" id="PF15072"/>
    </source>
</evidence>